<evidence type="ECO:0000313" key="2">
    <source>
        <dbReference type="EMBL" id="ORC81144.1"/>
    </source>
</evidence>
<comment type="caution">
    <text evidence="2">The sequence shown here is derived from an EMBL/GenBank/DDBJ whole genome shotgun (WGS) entry which is preliminary data.</text>
</comment>
<name>A0A1X0NDI0_9TRYP</name>
<feature type="region of interest" description="Disordered" evidence="1">
    <location>
        <begin position="146"/>
        <end position="205"/>
    </location>
</feature>
<sequence length="407" mass="42039">MRVRPAAESEWLTCGAGSRVSACGKYADLCRQRTARTAATTTTIATTTTVNAGQPKAVMALYGEDFPYVLGGFGGYNRKTVSRSATGCRGSPERGDITHTVPDHGLEAKVRTNVSIYLDEKAAYPSPEVKSTEEAVSLGQGAAGAELLGTPQVDSHVEVGGSESERKGSAPEGSPPSPDVPEHEPDNGAIATPNQTHGSNALPRGDQKVVNLGQQQPQITSSLVQEDGTQHGSGAVSSSVISAPQVERSTSTNGGGHSAGEHTETQQSNPLTQGNPESSNNTGDKTVPGDNNTTQQSSTPVVDTPAATELRETNSTTPPSTENTTTEAPTTTPSPVPAPNAEISSTLTEAPSTNSTIPSLVPNAEISNITSTVLKTKANVDSSIGPVWMRTAAPLLIVAVLFSVTVY</sequence>
<dbReference type="GeneID" id="39991615"/>
<dbReference type="RefSeq" id="XP_028876868.1">
    <property type="nucleotide sequence ID" value="XM_029031835.1"/>
</dbReference>
<accession>A0A1X0NDI0</accession>
<feature type="compositionally biased region" description="Low complexity" evidence="1">
    <location>
        <begin position="313"/>
        <end position="331"/>
    </location>
</feature>
<dbReference type="Proteomes" id="UP000192257">
    <property type="component" value="Unassembled WGS sequence"/>
</dbReference>
<feature type="compositionally biased region" description="Polar residues" evidence="1">
    <location>
        <begin position="265"/>
        <end position="301"/>
    </location>
</feature>
<dbReference type="VEuPathDB" id="TriTrypDB:TM35_001281000"/>
<protein>
    <submittedName>
        <fullName evidence="2">Uncharacterized protein</fullName>
    </submittedName>
</protein>
<feature type="compositionally biased region" description="Low complexity" evidence="1">
    <location>
        <begin position="232"/>
        <end position="243"/>
    </location>
</feature>
<evidence type="ECO:0000313" key="3">
    <source>
        <dbReference type="Proteomes" id="UP000192257"/>
    </source>
</evidence>
<organism evidence="2 3">
    <name type="scientific">Trypanosoma theileri</name>
    <dbReference type="NCBI Taxonomy" id="67003"/>
    <lineage>
        <taxon>Eukaryota</taxon>
        <taxon>Discoba</taxon>
        <taxon>Euglenozoa</taxon>
        <taxon>Kinetoplastea</taxon>
        <taxon>Metakinetoplastina</taxon>
        <taxon>Trypanosomatida</taxon>
        <taxon>Trypanosomatidae</taxon>
        <taxon>Trypanosoma</taxon>
    </lineage>
</organism>
<gene>
    <name evidence="2" type="ORF">TM35_001281000</name>
</gene>
<reference evidence="2 3" key="1">
    <citation type="submission" date="2017-03" db="EMBL/GenBank/DDBJ databases">
        <title>An alternative strategy for trypanosome survival in the mammalian bloodstream revealed through genome and transcriptome analysis of the ubiquitous bovine parasite Trypanosoma (Megatrypanum) theileri.</title>
        <authorList>
            <person name="Kelly S."/>
            <person name="Ivens A."/>
            <person name="Mott A."/>
            <person name="O'Neill E."/>
            <person name="Emms D."/>
            <person name="Macleod O."/>
            <person name="Voorheis P."/>
            <person name="Matthews J."/>
            <person name="Matthews K."/>
            <person name="Carrington M."/>
        </authorList>
    </citation>
    <scope>NUCLEOTIDE SEQUENCE [LARGE SCALE GENOMIC DNA]</scope>
    <source>
        <strain evidence="2">Edinburgh</strain>
    </source>
</reference>
<proteinExistence type="predicted"/>
<dbReference type="AlphaFoldDB" id="A0A1X0NDI0"/>
<dbReference type="EMBL" id="NBCO01000128">
    <property type="protein sequence ID" value="ORC81144.1"/>
    <property type="molecule type" value="Genomic_DNA"/>
</dbReference>
<keyword evidence="3" id="KW-1185">Reference proteome</keyword>
<evidence type="ECO:0000256" key="1">
    <source>
        <dbReference type="SAM" id="MobiDB-lite"/>
    </source>
</evidence>
<feature type="region of interest" description="Disordered" evidence="1">
    <location>
        <begin position="223"/>
        <end position="341"/>
    </location>
</feature>